<keyword evidence="4" id="KW-0410">Iron transport</keyword>
<keyword evidence="6" id="KW-0408">Iron</keyword>
<dbReference type="InterPro" id="IPR037066">
    <property type="entry name" value="Plug_dom_sf"/>
</dbReference>
<dbReference type="PANTHER" id="PTHR32552:SF81">
    <property type="entry name" value="TONB-DEPENDENT OUTER MEMBRANE RECEPTOR"/>
    <property type="match status" value="1"/>
</dbReference>
<keyword evidence="16" id="KW-0675">Receptor</keyword>
<dbReference type="InterPro" id="IPR012910">
    <property type="entry name" value="Plug_dom"/>
</dbReference>
<evidence type="ECO:0000256" key="5">
    <source>
        <dbReference type="ARBA" id="ARBA00022692"/>
    </source>
</evidence>
<dbReference type="Pfam" id="PF00593">
    <property type="entry name" value="TonB_dep_Rec_b-barrel"/>
    <property type="match status" value="1"/>
</dbReference>
<evidence type="ECO:0000256" key="6">
    <source>
        <dbReference type="ARBA" id="ARBA00023004"/>
    </source>
</evidence>
<evidence type="ECO:0000256" key="9">
    <source>
        <dbReference type="ARBA" id="ARBA00023136"/>
    </source>
</evidence>
<evidence type="ECO:0000256" key="12">
    <source>
        <dbReference type="RuleBase" id="RU003357"/>
    </source>
</evidence>
<comment type="caution">
    <text evidence="16">The sequence shown here is derived from an EMBL/GenBank/DDBJ whole genome shotgun (WGS) entry which is preliminary data.</text>
</comment>
<sequence length="762" mass="84686">MSSKFYLIVIFSFFTSIFAAAGQDVLSGKVVDATHGVAVEGASISWGNGQGTVSDSNGNFTLSSIQTGDTLLVSKVGYEEMQLPLAGNLNFVNIRLTPSVTLLKEVIVAGSNLDRKLIDEPGAIGVITPRELQRDNDLVITPGLNRIPGVYMHSGALNTNRITIRGIGSRSLFSTNKIKAYINEIPLTTGDGETTIEDIDLQLVDRVEVIKGPNSSIFGAGLGGTINFTTVDSPYRNTSAQLGYSRGSYGLNRLTLKTQHGDDHKNFSLIYNKTHQDGYRENNRYDRESITLLGKIFMNKGNVLNIFGNFISLKAFIPSSLDSATFASNPSAAAFTWQQAMGFEDYNKSNFGISYNLHINDYWSNETSFFTNFRNAFEVRPFNILTESTQALGARTKTTFNGKLANKPLQWVFGTEYFIDWYDWQTLENDENAVGSVLSNNMETRFYLNLFSQLDYELFNNTFVSVGLNLNKTNYELTDLFADDNIDQSGDYSFNPILSPRLAILHKLKENKSVYVNVSHGFSPPTLAETLTPDGLINPDIKPESGYNFELGSRGSLLQDRLEYDISIYTMRIENLLVARRVGDDQFIGVNAGKTTHDGAEVQVKYALIAKSTHSLRGFVNLSVTDYKFDDFVDGENNFSGNELTGTPANIINYGLDYEMKNGLYAHINSQFVDRVPVNDANTVYASSYQVANVKAGYKKLFYNRLELNAYAGINNIFDEKYASMILVNASSFGGRAPRYFYPGLPRNFYGGIFLGYKLKAD</sequence>
<feature type="signal peptide" evidence="13">
    <location>
        <begin position="1"/>
        <end position="21"/>
    </location>
</feature>
<organism evidence="16 17">
    <name type="scientific">Agaribacillus aureus</name>
    <dbReference type="NCBI Taxonomy" id="3051825"/>
    <lineage>
        <taxon>Bacteria</taxon>
        <taxon>Pseudomonadati</taxon>
        <taxon>Bacteroidota</taxon>
        <taxon>Cytophagia</taxon>
        <taxon>Cytophagales</taxon>
        <taxon>Splendidivirgaceae</taxon>
        <taxon>Agaribacillus</taxon>
    </lineage>
</organism>
<dbReference type="InterPro" id="IPR008969">
    <property type="entry name" value="CarboxyPept-like_regulatory"/>
</dbReference>
<protein>
    <submittedName>
        <fullName evidence="16">TonB-dependent receptor</fullName>
    </submittedName>
</protein>
<evidence type="ECO:0000256" key="8">
    <source>
        <dbReference type="ARBA" id="ARBA00023077"/>
    </source>
</evidence>
<evidence type="ECO:0000256" key="4">
    <source>
        <dbReference type="ARBA" id="ARBA00022496"/>
    </source>
</evidence>
<evidence type="ECO:0000256" key="7">
    <source>
        <dbReference type="ARBA" id="ARBA00023065"/>
    </source>
</evidence>
<dbReference type="EMBL" id="JAUJEB010000003">
    <property type="protein sequence ID" value="MDN5213548.1"/>
    <property type="molecule type" value="Genomic_DNA"/>
</dbReference>
<dbReference type="PANTHER" id="PTHR32552">
    <property type="entry name" value="FERRICHROME IRON RECEPTOR-RELATED"/>
    <property type="match status" value="1"/>
</dbReference>
<evidence type="ECO:0000256" key="1">
    <source>
        <dbReference type="ARBA" id="ARBA00004571"/>
    </source>
</evidence>
<accession>A0ABT8L773</accession>
<keyword evidence="17" id="KW-1185">Reference proteome</keyword>
<dbReference type="InterPro" id="IPR036942">
    <property type="entry name" value="Beta-barrel_TonB_sf"/>
</dbReference>
<keyword evidence="9 11" id="KW-0472">Membrane</keyword>
<dbReference type="Gene3D" id="2.40.170.20">
    <property type="entry name" value="TonB-dependent receptor, beta-barrel domain"/>
    <property type="match status" value="1"/>
</dbReference>
<evidence type="ECO:0000256" key="10">
    <source>
        <dbReference type="ARBA" id="ARBA00023237"/>
    </source>
</evidence>
<keyword evidence="5 11" id="KW-0812">Transmembrane</keyword>
<keyword evidence="10 11" id="KW-0998">Cell outer membrane</keyword>
<keyword evidence="13" id="KW-0732">Signal</keyword>
<dbReference type="InterPro" id="IPR039426">
    <property type="entry name" value="TonB-dep_rcpt-like"/>
</dbReference>
<feature type="domain" description="TonB-dependent receptor-like beta-barrel" evidence="14">
    <location>
        <begin position="328"/>
        <end position="717"/>
    </location>
</feature>
<keyword evidence="2 11" id="KW-0813">Transport</keyword>
<evidence type="ECO:0000256" key="3">
    <source>
        <dbReference type="ARBA" id="ARBA00022452"/>
    </source>
</evidence>
<dbReference type="RefSeq" id="WP_346758886.1">
    <property type="nucleotide sequence ID" value="NZ_JAUJEB010000003.1"/>
</dbReference>
<evidence type="ECO:0000256" key="13">
    <source>
        <dbReference type="SAM" id="SignalP"/>
    </source>
</evidence>
<evidence type="ECO:0000313" key="16">
    <source>
        <dbReference type="EMBL" id="MDN5213548.1"/>
    </source>
</evidence>
<feature type="domain" description="TonB-dependent receptor plug" evidence="15">
    <location>
        <begin position="117"/>
        <end position="224"/>
    </location>
</feature>
<keyword evidence="3 11" id="KW-1134">Transmembrane beta strand</keyword>
<dbReference type="InterPro" id="IPR000531">
    <property type="entry name" value="Beta-barrel_TonB"/>
</dbReference>
<evidence type="ECO:0000256" key="11">
    <source>
        <dbReference type="PROSITE-ProRule" id="PRU01360"/>
    </source>
</evidence>
<keyword evidence="8 12" id="KW-0798">TonB box</keyword>
<dbReference type="SUPFAM" id="SSF49464">
    <property type="entry name" value="Carboxypeptidase regulatory domain-like"/>
    <property type="match status" value="1"/>
</dbReference>
<evidence type="ECO:0000259" key="15">
    <source>
        <dbReference type="Pfam" id="PF07715"/>
    </source>
</evidence>
<keyword evidence="7" id="KW-0406">Ion transport</keyword>
<gene>
    <name evidence="16" type="ORF">QQ020_15865</name>
</gene>
<dbReference type="Pfam" id="PF07715">
    <property type="entry name" value="Plug"/>
    <property type="match status" value="1"/>
</dbReference>
<comment type="similarity">
    <text evidence="11 12">Belongs to the TonB-dependent receptor family.</text>
</comment>
<reference evidence="16" key="1">
    <citation type="submission" date="2023-06" db="EMBL/GenBank/DDBJ databases">
        <title>Genomic of Agaribacillus aureum.</title>
        <authorList>
            <person name="Wang G."/>
        </authorList>
    </citation>
    <scope>NUCLEOTIDE SEQUENCE</scope>
    <source>
        <strain evidence="16">BMA12</strain>
    </source>
</reference>
<dbReference type="PROSITE" id="PS52016">
    <property type="entry name" value="TONB_DEPENDENT_REC_3"/>
    <property type="match status" value="1"/>
</dbReference>
<dbReference type="SUPFAM" id="SSF56935">
    <property type="entry name" value="Porins"/>
    <property type="match status" value="1"/>
</dbReference>
<feature type="chain" id="PRO_5046627479" evidence="13">
    <location>
        <begin position="22"/>
        <end position="762"/>
    </location>
</feature>
<proteinExistence type="inferred from homology"/>
<evidence type="ECO:0000313" key="17">
    <source>
        <dbReference type="Proteomes" id="UP001172083"/>
    </source>
</evidence>
<evidence type="ECO:0000256" key="2">
    <source>
        <dbReference type="ARBA" id="ARBA00022448"/>
    </source>
</evidence>
<dbReference type="Proteomes" id="UP001172083">
    <property type="component" value="Unassembled WGS sequence"/>
</dbReference>
<dbReference type="Gene3D" id="2.60.40.1120">
    <property type="entry name" value="Carboxypeptidase-like, regulatory domain"/>
    <property type="match status" value="1"/>
</dbReference>
<comment type="subcellular location">
    <subcellularLocation>
        <location evidence="1 11">Cell outer membrane</location>
        <topology evidence="1 11">Multi-pass membrane protein</topology>
    </subcellularLocation>
</comment>
<dbReference type="Pfam" id="PF13715">
    <property type="entry name" value="CarbopepD_reg_2"/>
    <property type="match status" value="1"/>
</dbReference>
<name>A0ABT8L773_9BACT</name>
<evidence type="ECO:0000259" key="14">
    <source>
        <dbReference type="Pfam" id="PF00593"/>
    </source>
</evidence>
<dbReference type="Gene3D" id="2.170.130.10">
    <property type="entry name" value="TonB-dependent receptor, plug domain"/>
    <property type="match status" value="1"/>
</dbReference>